<dbReference type="Proteomes" id="UP000191025">
    <property type="component" value="Unassembled WGS sequence"/>
</dbReference>
<sequence length="97" mass="11818">MKIINYIEDLYGIVNNNDTIQKVVENDTLFGWFSHYAKEPLTQEDIDDCLTEVAYLQDLRTKPEHQYIDWEKYDIFDERIYFDETLKKFIIKDEQEL</sequence>
<name>A0A1V4H0V2_MORLA</name>
<accession>A0A1V4H0V2</accession>
<dbReference type="AlphaFoldDB" id="A0A1V4H0V2"/>
<dbReference type="RefSeq" id="WP_062498275.1">
    <property type="nucleotide sequence ID" value="NZ_MXAN01000019.1"/>
</dbReference>
<dbReference type="EMBL" id="MXAN01000019">
    <property type="protein sequence ID" value="OPH38258.1"/>
    <property type="molecule type" value="Genomic_DNA"/>
</dbReference>
<protein>
    <submittedName>
        <fullName evidence="1">Uncharacterized protein</fullName>
    </submittedName>
</protein>
<gene>
    <name evidence="1" type="ORF">B5J94_03720</name>
</gene>
<comment type="caution">
    <text evidence="1">The sequence shown here is derived from an EMBL/GenBank/DDBJ whole genome shotgun (WGS) entry which is preliminary data.</text>
</comment>
<evidence type="ECO:0000313" key="2">
    <source>
        <dbReference type="Proteomes" id="UP000191025"/>
    </source>
</evidence>
<evidence type="ECO:0000313" key="1">
    <source>
        <dbReference type="EMBL" id="OPH38258.1"/>
    </source>
</evidence>
<organism evidence="1 2">
    <name type="scientific">Moraxella lacunata</name>
    <dbReference type="NCBI Taxonomy" id="477"/>
    <lineage>
        <taxon>Bacteria</taxon>
        <taxon>Pseudomonadati</taxon>
        <taxon>Pseudomonadota</taxon>
        <taxon>Gammaproteobacteria</taxon>
        <taxon>Moraxellales</taxon>
        <taxon>Moraxellaceae</taxon>
        <taxon>Moraxella</taxon>
    </lineage>
</organism>
<reference evidence="2" key="1">
    <citation type="submission" date="2017-03" db="EMBL/GenBank/DDBJ databases">
        <title>Draft genome sequence of Moraxella equi CCUG 4950T type strain.</title>
        <authorList>
            <person name="Salva-Serra F."/>
            <person name="Engstrom-Jakobsson H."/>
            <person name="Thorell K."/>
            <person name="Jaen-Luchoro D."/>
            <person name="Gonzales-Siles L."/>
            <person name="Karlsson R."/>
            <person name="Yazdan S."/>
            <person name="Boulund F."/>
            <person name="Johnning A."/>
            <person name="Engstrand L."/>
            <person name="Kristiansson E."/>
            <person name="Moore E."/>
        </authorList>
    </citation>
    <scope>NUCLEOTIDE SEQUENCE [LARGE SCALE GENOMIC DNA]</scope>
    <source>
        <strain evidence="2">CCUG 4441</strain>
    </source>
</reference>
<proteinExistence type="predicted"/>